<sequence>MTRLKAFSLHLIISTAIAASVVALMLLLWYRPPFFSALGGQHVLLVLLGVDVTVGPLFTLLIFNSLKSRRALTFDLSVIAILQAAALVYGMSVVFQARPVFMVFSKDSFDLVTANMLSKEDIAKAKNPEYRSLPLTGPVYVYSEMPTDIKERNEVVLGAFSGKDLPQFPQYYMPYDEHMAVAGRAAMPIAELKKQNPGRSADIDDSVHASGRTESDVGFLPLRAKYHDETVLVGKSDGRILSLLRMQPWQPSVFLPPKK</sequence>
<evidence type="ECO:0000313" key="2">
    <source>
        <dbReference type="EMBL" id="KXS33045.1"/>
    </source>
</evidence>
<evidence type="ECO:0008006" key="4">
    <source>
        <dbReference type="Google" id="ProtNLM"/>
    </source>
</evidence>
<keyword evidence="1" id="KW-0472">Membrane</keyword>
<accession>A0A139BWG2</accession>
<gene>
    <name evidence="2" type="ORF">AWT59_0801</name>
</gene>
<feature type="transmembrane region" description="Helical" evidence="1">
    <location>
        <begin position="42"/>
        <end position="64"/>
    </location>
</feature>
<reference evidence="2 3" key="2">
    <citation type="submission" date="2016-03" db="EMBL/GenBank/DDBJ databases">
        <title>New uncultured bacterium of the family Gallionellaceae from acid mine drainage: description and reconstruction of genome based on metagenomic analysis of microbial community.</title>
        <authorList>
            <person name="Kadnikov V."/>
            <person name="Ivasenko D."/>
            <person name="Beletsky A."/>
            <person name="Mardanov A."/>
            <person name="Danilova E."/>
            <person name="Pimenov N."/>
            <person name="Karnachuk O."/>
            <person name="Ravin N."/>
        </authorList>
    </citation>
    <scope>NUCLEOTIDE SEQUENCE [LARGE SCALE GENOMIC DNA]</scope>
    <source>
        <strain evidence="2">ShG14-8</strain>
    </source>
</reference>
<dbReference type="EMBL" id="LSLI01000012">
    <property type="protein sequence ID" value="KXS33045.1"/>
    <property type="molecule type" value="Genomic_DNA"/>
</dbReference>
<protein>
    <recommendedName>
        <fullName evidence="4">Pilus assembly protein</fullName>
    </recommendedName>
</protein>
<name>A0A139BWG2_9PROT</name>
<dbReference type="NCBIfam" id="NF041437">
    <property type="entry name" value="TfpZ"/>
    <property type="match status" value="1"/>
</dbReference>
<evidence type="ECO:0000313" key="3">
    <source>
        <dbReference type="Proteomes" id="UP000070578"/>
    </source>
</evidence>
<keyword evidence="1" id="KW-1133">Transmembrane helix</keyword>
<evidence type="ECO:0000256" key="1">
    <source>
        <dbReference type="SAM" id="Phobius"/>
    </source>
</evidence>
<keyword evidence="1" id="KW-0812">Transmembrane</keyword>
<reference evidence="2 3" key="1">
    <citation type="submission" date="2016-02" db="EMBL/GenBank/DDBJ databases">
        <authorList>
            <person name="Wen L."/>
            <person name="He K."/>
            <person name="Yang H."/>
        </authorList>
    </citation>
    <scope>NUCLEOTIDE SEQUENCE [LARGE SCALE GENOMIC DNA]</scope>
    <source>
        <strain evidence="2">ShG14-8</strain>
    </source>
</reference>
<comment type="caution">
    <text evidence="2">The sequence shown here is derived from an EMBL/GenBank/DDBJ whole genome shotgun (WGS) entry which is preliminary data.</text>
</comment>
<feature type="transmembrane region" description="Helical" evidence="1">
    <location>
        <begin position="7"/>
        <end position="30"/>
    </location>
</feature>
<organism evidence="2 3">
    <name type="scientific">Candidatus Gallionella acididurans</name>
    <dbReference type="NCBI Taxonomy" id="1796491"/>
    <lineage>
        <taxon>Bacteria</taxon>
        <taxon>Pseudomonadati</taxon>
        <taxon>Pseudomonadota</taxon>
        <taxon>Betaproteobacteria</taxon>
        <taxon>Nitrosomonadales</taxon>
        <taxon>Gallionellaceae</taxon>
        <taxon>Gallionella</taxon>
    </lineage>
</organism>
<proteinExistence type="predicted"/>
<dbReference type="AlphaFoldDB" id="A0A139BWG2"/>
<feature type="transmembrane region" description="Helical" evidence="1">
    <location>
        <begin position="76"/>
        <end position="95"/>
    </location>
</feature>
<dbReference type="InterPro" id="IPR047814">
    <property type="entry name" value="TfpX/TfpZ-like"/>
</dbReference>
<dbReference type="Proteomes" id="UP000070578">
    <property type="component" value="Unassembled WGS sequence"/>
</dbReference>